<dbReference type="PANTHER" id="PTHR13232">
    <property type="entry name" value="NAD(P)H-HYDRATE EPIMERASE"/>
    <property type="match status" value="1"/>
</dbReference>
<name>L0DRH2_SINAD</name>
<evidence type="ECO:0000256" key="8">
    <source>
        <dbReference type="ARBA" id="ARBA00023027"/>
    </source>
</evidence>
<accession>L0DRH2</accession>
<dbReference type="InterPro" id="IPR032976">
    <property type="entry name" value="YJEFN_prot_NAXE-like"/>
</dbReference>
<dbReference type="SUPFAM" id="SSF64153">
    <property type="entry name" value="YjeF N-terminal domain-like"/>
    <property type="match status" value="1"/>
</dbReference>
<evidence type="ECO:0000256" key="9">
    <source>
        <dbReference type="ARBA" id="ARBA00023235"/>
    </source>
</evidence>
<evidence type="ECO:0000313" key="13">
    <source>
        <dbReference type="EMBL" id="AGA31600.1"/>
    </source>
</evidence>
<comment type="catalytic activity">
    <reaction evidence="1 10">
        <text>(6R)-NADHX = (6S)-NADHX</text>
        <dbReference type="Rhea" id="RHEA:32215"/>
        <dbReference type="ChEBI" id="CHEBI:64074"/>
        <dbReference type="ChEBI" id="CHEBI:64075"/>
        <dbReference type="EC" id="5.1.99.6"/>
    </reaction>
</comment>
<dbReference type="AlphaFoldDB" id="L0DRH2"/>
<organism evidence="13 14">
    <name type="scientific">Singulisphaera acidiphila (strain ATCC BAA-1392 / DSM 18658 / VKM B-2454 / MOB10)</name>
    <dbReference type="NCBI Taxonomy" id="886293"/>
    <lineage>
        <taxon>Bacteria</taxon>
        <taxon>Pseudomonadati</taxon>
        <taxon>Planctomycetota</taxon>
        <taxon>Planctomycetia</taxon>
        <taxon>Isosphaerales</taxon>
        <taxon>Isosphaeraceae</taxon>
        <taxon>Singulisphaera</taxon>
    </lineage>
</organism>
<feature type="binding site" evidence="10">
    <location>
        <begin position="60"/>
        <end position="64"/>
    </location>
    <ligand>
        <name>(6S)-NADPHX</name>
        <dbReference type="ChEBI" id="CHEBI:64076"/>
    </ligand>
</feature>
<comment type="function">
    <text evidence="10">Catalyzes the epimerization of the S- and R-forms of NAD(P)HX, a damaged form of NAD(P)H that is a result of enzymatic or heat-dependent hydration. This is a prerequisite for the S-specific NAD(P)H-hydrate dehydratase to allow the repair of both epimers of NAD(P)HX.</text>
</comment>
<keyword evidence="14" id="KW-1185">Reference proteome</keyword>
<evidence type="ECO:0000256" key="1">
    <source>
        <dbReference type="ARBA" id="ARBA00000013"/>
    </source>
</evidence>
<dbReference type="GO" id="GO:0046872">
    <property type="term" value="F:metal ion binding"/>
    <property type="evidence" value="ECO:0007669"/>
    <property type="project" value="UniProtKB-KW"/>
</dbReference>
<keyword evidence="5 10" id="KW-0547">Nucleotide-binding</keyword>
<dbReference type="RefSeq" id="WP_015250664.1">
    <property type="nucleotide sequence ID" value="NC_019892.1"/>
</dbReference>
<feature type="binding site" evidence="10">
    <location>
        <position position="61"/>
    </location>
    <ligand>
        <name>K(+)</name>
        <dbReference type="ChEBI" id="CHEBI:29103"/>
    </ligand>
</feature>
<keyword evidence="6 10" id="KW-0521">NADP</keyword>
<evidence type="ECO:0000256" key="2">
    <source>
        <dbReference type="ARBA" id="ARBA00000909"/>
    </source>
</evidence>
<keyword evidence="7 10" id="KW-0630">Potassium</keyword>
<evidence type="ECO:0000313" key="14">
    <source>
        <dbReference type="Proteomes" id="UP000010798"/>
    </source>
</evidence>
<evidence type="ECO:0000256" key="10">
    <source>
        <dbReference type="HAMAP-Rule" id="MF_01966"/>
    </source>
</evidence>
<evidence type="ECO:0000256" key="7">
    <source>
        <dbReference type="ARBA" id="ARBA00022958"/>
    </source>
</evidence>
<dbReference type="PROSITE" id="PS50206">
    <property type="entry name" value="RHODANESE_3"/>
    <property type="match status" value="1"/>
</dbReference>
<comment type="similarity">
    <text evidence="10">Belongs to the NnrE/AIBP family.</text>
</comment>
<dbReference type="InterPro" id="IPR001763">
    <property type="entry name" value="Rhodanese-like_dom"/>
</dbReference>
<dbReference type="HAMAP" id="MF_01966">
    <property type="entry name" value="NADHX_epimerase"/>
    <property type="match status" value="1"/>
</dbReference>
<evidence type="ECO:0000256" key="5">
    <source>
        <dbReference type="ARBA" id="ARBA00022741"/>
    </source>
</evidence>
<dbReference type="HOGENOM" id="CLU_024853_0_1_0"/>
<evidence type="ECO:0000256" key="4">
    <source>
        <dbReference type="ARBA" id="ARBA00022723"/>
    </source>
</evidence>
<dbReference type="GO" id="GO:0000166">
    <property type="term" value="F:nucleotide binding"/>
    <property type="evidence" value="ECO:0007669"/>
    <property type="project" value="UniProtKB-KW"/>
</dbReference>
<keyword evidence="4 10" id="KW-0479">Metal-binding</keyword>
<dbReference type="eggNOG" id="COG0062">
    <property type="taxonomic scope" value="Bacteria"/>
</dbReference>
<proteinExistence type="inferred from homology"/>
<sequence>MGIRPLTREEVRGLDARAALELGLPTLVLMENAGRGAAAWLRDQGVGPSTRVLILCGSGNNGGDGGVVARHLDACGVAVRVVWFAQAGQLRGDAAVQYDVLSRSGIEQTYWESGDLDDAERLDLMIAESDWVVDALLGTGLTRPVEGRLHVAITAINRSGKPILALDLPSGLDADTGQALGVAVRARATATFVGPKLGFSAPGASDFTGAVFVVEIGVPRCLLEPFQAKT</sequence>
<keyword evidence="9 10" id="KW-0413">Isomerase</keyword>
<dbReference type="STRING" id="886293.Sinac_7567"/>
<dbReference type="NCBIfam" id="TIGR00197">
    <property type="entry name" value="yjeF_nterm"/>
    <property type="match status" value="1"/>
</dbReference>
<comment type="caution">
    <text evidence="10">Lacks conserved residue(s) required for the propagation of feature annotation.</text>
</comment>
<dbReference type="KEGG" id="saci:Sinac_7567"/>
<gene>
    <name evidence="10" type="primary">nnrE</name>
    <name evidence="13" type="ordered locus">Sinac_7567</name>
</gene>
<dbReference type="PANTHER" id="PTHR13232:SF10">
    <property type="entry name" value="NAD(P)H-HYDRATE EPIMERASE"/>
    <property type="match status" value="1"/>
</dbReference>
<evidence type="ECO:0000256" key="3">
    <source>
        <dbReference type="ARBA" id="ARBA00012228"/>
    </source>
</evidence>
<evidence type="ECO:0000256" key="6">
    <source>
        <dbReference type="ARBA" id="ARBA00022857"/>
    </source>
</evidence>
<dbReference type="Gene3D" id="3.40.50.10260">
    <property type="entry name" value="YjeF N-terminal domain"/>
    <property type="match status" value="1"/>
</dbReference>
<dbReference type="Pfam" id="PF03853">
    <property type="entry name" value="YjeF_N"/>
    <property type="match status" value="1"/>
</dbReference>
<feature type="binding site" evidence="10">
    <location>
        <position position="170"/>
    </location>
    <ligand>
        <name>K(+)</name>
        <dbReference type="ChEBI" id="CHEBI:29103"/>
    </ligand>
</feature>
<dbReference type="EMBL" id="CP003364">
    <property type="protein sequence ID" value="AGA31600.1"/>
    <property type="molecule type" value="Genomic_DNA"/>
</dbReference>
<protein>
    <recommendedName>
        <fullName evidence="3 10">NAD(P)H-hydrate epimerase</fullName>
        <ecNumber evidence="3 10">5.1.99.6</ecNumber>
    </recommendedName>
    <alternativeName>
        <fullName evidence="10">NAD(P)HX epimerase</fullName>
    </alternativeName>
</protein>
<feature type="binding site" evidence="10">
    <location>
        <position position="134"/>
    </location>
    <ligand>
        <name>K(+)</name>
        <dbReference type="ChEBI" id="CHEBI:29103"/>
    </ligand>
</feature>
<dbReference type="OrthoDB" id="9806925at2"/>
<feature type="binding site" evidence="10">
    <location>
        <begin position="138"/>
        <end position="144"/>
    </location>
    <ligand>
        <name>(6S)-NADPHX</name>
        <dbReference type="ChEBI" id="CHEBI:64076"/>
    </ligand>
</feature>
<feature type="binding site" evidence="10">
    <location>
        <position position="167"/>
    </location>
    <ligand>
        <name>(6S)-NADPHX</name>
        <dbReference type="ChEBI" id="CHEBI:64076"/>
    </ligand>
</feature>
<dbReference type="GO" id="GO:0052856">
    <property type="term" value="F:NAD(P)HX epimerase activity"/>
    <property type="evidence" value="ECO:0007669"/>
    <property type="project" value="UniProtKB-UniRule"/>
</dbReference>
<dbReference type="InterPro" id="IPR004443">
    <property type="entry name" value="YjeF_N_dom"/>
</dbReference>
<reference evidence="13 14" key="1">
    <citation type="submission" date="2012-02" db="EMBL/GenBank/DDBJ databases">
        <title>Complete sequence of chromosome of Singulisphaera acidiphila DSM 18658.</title>
        <authorList>
            <consortium name="US DOE Joint Genome Institute (JGI-PGF)"/>
            <person name="Lucas S."/>
            <person name="Copeland A."/>
            <person name="Lapidus A."/>
            <person name="Glavina del Rio T."/>
            <person name="Dalin E."/>
            <person name="Tice H."/>
            <person name="Bruce D."/>
            <person name="Goodwin L."/>
            <person name="Pitluck S."/>
            <person name="Peters L."/>
            <person name="Ovchinnikova G."/>
            <person name="Chertkov O."/>
            <person name="Kyrpides N."/>
            <person name="Mavromatis K."/>
            <person name="Ivanova N."/>
            <person name="Brettin T."/>
            <person name="Detter J.C."/>
            <person name="Han C."/>
            <person name="Larimer F."/>
            <person name="Land M."/>
            <person name="Hauser L."/>
            <person name="Markowitz V."/>
            <person name="Cheng J.-F."/>
            <person name="Hugenholtz P."/>
            <person name="Woyke T."/>
            <person name="Wu D."/>
            <person name="Tindall B."/>
            <person name="Pomrenke H."/>
            <person name="Brambilla E."/>
            <person name="Klenk H.-P."/>
            <person name="Eisen J.A."/>
        </authorList>
    </citation>
    <scope>NUCLEOTIDE SEQUENCE [LARGE SCALE GENOMIC DNA]</scope>
    <source>
        <strain evidence="14">ATCC BAA-1392 / DSM 18658 / VKM B-2454 / MOB10</strain>
    </source>
</reference>
<dbReference type="InterPro" id="IPR036652">
    <property type="entry name" value="YjeF_N_dom_sf"/>
</dbReference>
<evidence type="ECO:0000259" key="12">
    <source>
        <dbReference type="PROSITE" id="PS51385"/>
    </source>
</evidence>
<dbReference type="PROSITE" id="PS51385">
    <property type="entry name" value="YJEF_N"/>
    <property type="match status" value="1"/>
</dbReference>
<dbReference type="EC" id="5.1.99.6" evidence="3 10"/>
<feature type="domain" description="YjeF N-terminal" evidence="12">
    <location>
        <begin position="11"/>
        <end position="224"/>
    </location>
</feature>
<comment type="cofactor">
    <cofactor evidence="10">
        <name>K(+)</name>
        <dbReference type="ChEBI" id="CHEBI:29103"/>
    </cofactor>
    <text evidence="10">Binds 1 potassium ion per subunit.</text>
</comment>
<evidence type="ECO:0000259" key="11">
    <source>
        <dbReference type="PROSITE" id="PS50206"/>
    </source>
</evidence>
<keyword evidence="8 10" id="KW-0520">NAD</keyword>
<feature type="domain" description="Rhodanese" evidence="11">
    <location>
        <begin position="38"/>
        <end position="92"/>
    </location>
</feature>
<dbReference type="Proteomes" id="UP000010798">
    <property type="component" value="Chromosome"/>
</dbReference>
<comment type="catalytic activity">
    <reaction evidence="2 10">
        <text>(6R)-NADPHX = (6S)-NADPHX</text>
        <dbReference type="Rhea" id="RHEA:32227"/>
        <dbReference type="ChEBI" id="CHEBI:64076"/>
        <dbReference type="ChEBI" id="CHEBI:64077"/>
        <dbReference type="EC" id="5.1.99.6"/>
    </reaction>
</comment>